<dbReference type="SUPFAM" id="SSF52833">
    <property type="entry name" value="Thioredoxin-like"/>
    <property type="match status" value="1"/>
</dbReference>
<dbReference type="NCBIfam" id="TIGR01262">
    <property type="entry name" value="maiA"/>
    <property type="match status" value="1"/>
</dbReference>
<dbReference type="GO" id="GO:0006559">
    <property type="term" value="P:L-phenylalanine catabolic process"/>
    <property type="evidence" value="ECO:0007669"/>
    <property type="project" value="TreeGrafter"/>
</dbReference>
<dbReference type="RefSeq" id="WP_055656853.1">
    <property type="nucleotide sequence ID" value="NZ_CP045627.1"/>
</dbReference>
<dbReference type="GO" id="GO:0005737">
    <property type="term" value="C:cytoplasm"/>
    <property type="evidence" value="ECO:0007669"/>
    <property type="project" value="InterPro"/>
</dbReference>
<dbReference type="PANTHER" id="PTHR42673:SF4">
    <property type="entry name" value="MALEYLACETOACETATE ISOMERASE"/>
    <property type="match status" value="1"/>
</dbReference>
<dbReference type="AlphaFoldDB" id="A0A0M6Y328"/>
<evidence type="ECO:0000313" key="5">
    <source>
        <dbReference type="Proteomes" id="UP000048926"/>
    </source>
</evidence>
<keyword evidence="4" id="KW-0413">Isomerase</keyword>
<dbReference type="InterPro" id="IPR010987">
    <property type="entry name" value="Glutathione-S-Trfase_C-like"/>
</dbReference>
<dbReference type="CDD" id="cd03191">
    <property type="entry name" value="GST_C_Zeta"/>
    <property type="match status" value="1"/>
</dbReference>
<dbReference type="SFLD" id="SFLDS00019">
    <property type="entry name" value="Glutathione_Transferase_(cytos"/>
    <property type="match status" value="1"/>
</dbReference>
<name>A0A0M6Y328_9HYPH</name>
<dbReference type="Gene3D" id="3.40.30.10">
    <property type="entry name" value="Glutaredoxin"/>
    <property type="match status" value="1"/>
</dbReference>
<organism evidence="4 5">
    <name type="scientific">Roseibium aggregatum</name>
    <dbReference type="NCBI Taxonomy" id="187304"/>
    <lineage>
        <taxon>Bacteria</taxon>
        <taxon>Pseudomonadati</taxon>
        <taxon>Pseudomonadota</taxon>
        <taxon>Alphaproteobacteria</taxon>
        <taxon>Hyphomicrobiales</taxon>
        <taxon>Stappiaceae</taxon>
        <taxon>Roseibium</taxon>
    </lineage>
</organism>
<gene>
    <name evidence="4" type="primary">nagL_2</name>
    <name evidence="4" type="ORF">LAL4801_02556</name>
</gene>
<dbReference type="InterPro" id="IPR005955">
    <property type="entry name" value="GST_Zeta"/>
</dbReference>
<dbReference type="InterPro" id="IPR004045">
    <property type="entry name" value="Glutathione_S-Trfase_N"/>
</dbReference>
<keyword evidence="5" id="KW-1185">Reference proteome</keyword>
<dbReference type="GO" id="GO:0004364">
    <property type="term" value="F:glutathione transferase activity"/>
    <property type="evidence" value="ECO:0007669"/>
    <property type="project" value="TreeGrafter"/>
</dbReference>
<dbReference type="InterPro" id="IPR040079">
    <property type="entry name" value="Glutathione_S-Trfase"/>
</dbReference>
<reference evidence="5" key="1">
    <citation type="submission" date="2015-07" db="EMBL/GenBank/DDBJ databases">
        <authorList>
            <person name="Rodrigo-Torres Lidia"/>
            <person name="Arahal R.David."/>
        </authorList>
    </citation>
    <scope>NUCLEOTIDE SEQUENCE [LARGE SCALE GENOMIC DNA]</scope>
    <source>
        <strain evidence="5">CECT 4801</strain>
    </source>
</reference>
<dbReference type="GO" id="GO:0006749">
    <property type="term" value="P:glutathione metabolic process"/>
    <property type="evidence" value="ECO:0007669"/>
    <property type="project" value="TreeGrafter"/>
</dbReference>
<dbReference type="Proteomes" id="UP000048926">
    <property type="component" value="Unassembled WGS sequence"/>
</dbReference>
<dbReference type="CDD" id="cd03042">
    <property type="entry name" value="GST_N_Zeta"/>
    <property type="match status" value="1"/>
</dbReference>
<dbReference type="PANTHER" id="PTHR42673">
    <property type="entry name" value="MALEYLACETOACETATE ISOMERASE"/>
    <property type="match status" value="1"/>
</dbReference>
<dbReference type="InterPro" id="IPR034333">
    <property type="entry name" value="GST_Zeta_N"/>
</dbReference>
<comment type="similarity">
    <text evidence="1">Belongs to the GST superfamily. Zeta family.</text>
</comment>
<dbReference type="InterPro" id="IPR034330">
    <property type="entry name" value="GST_Zeta_C"/>
</dbReference>
<sequence length="214" mass="23324">MAKDIVLYDYWRSSASYRVRIALNLLKLDVDYRPVNLLTRAHLEDDYLALNPQGLLPALIVDGKTLTQSLAIIEYLHATTPGSTLMPDDVDGQYRVRQLSYAIAMEIHPVCNLGIVGHVAELTGGGDDAKKAWMQRFIGKGLAAFENLLDDNGPFCHGETPSMADCCLMPQLYNANRWGVDVSGFPKILRAAAAAEALDAFKDAHPDAIGAPPA</sequence>
<dbReference type="PROSITE" id="PS50404">
    <property type="entry name" value="GST_NTER"/>
    <property type="match status" value="1"/>
</dbReference>
<dbReference type="GO" id="GO:0050077">
    <property type="term" value="F:maleylpyruvate isomerase activity"/>
    <property type="evidence" value="ECO:0007669"/>
    <property type="project" value="UniProtKB-EC"/>
</dbReference>
<dbReference type="SFLD" id="SFLDG00358">
    <property type="entry name" value="Main_(cytGST)"/>
    <property type="match status" value="1"/>
</dbReference>
<dbReference type="GO" id="GO:0016034">
    <property type="term" value="F:maleylacetoacetate isomerase activity"/>
    <property type="evidence" value="ECO:0007669"/>
    <property type="project" value="TreeGrafter"/>
</dbReference>
<feature type="domain" description="GST C-terminal" evidence="3">
    <location>
        <begin position="89"/>
        <end position="214"/>
    </location>
</feature>
<dbReference type="EC" id="5.2.1.4" evidence="4"/>
<keyword evidence="4" id="KW-0670">Pyruvate</keyword>
<feature type="domain" description="GST N-terminal" evidence="2">
    <location>
        <begin position="3"/>
        <end position="84"/>
    </location>
</feature>
<evidence type="ECO:0000313" key="4">
    <source>
        <dbReference type="EMBL" id="CTQ44114.1"/>
    </source>
</evidence>
<accession>A0A0M6Y328</accession>
<proteinExistence type="inferred from homology"/>
<dbReference type="Pfam" id="PF13410">
    <property type="entry name" value="GST_C_2"/>
    <property type="match status" value="1"/>
</dbReference>
<dbReference type="STRING" id="187304.B0E33_11240"/>
<dbReference type="Pfam" id="PF02798">
    <property type="entry name" value="GST_N"/>
    <property type="match status" value="1"/>
</dbReference>
<dbReference type="SUPFAM" id="SSF47616">
    <property type="entry name" value="GST C-terminal domain-like"/>
    <property type="match status" value="1"/>
</dbReference>
<dbReference type="InterPro" id="IPR036282">
    <property type="entry name" value="Glutathione-S-Trfase_C_sf"/>
</dbReference>
<evidence type="ECO:0000259" key="3">
    <source>
        <dbReference type="PROSITE" id="PS50405"/>
    </source>
</evidence>
<dbReference type="Gene3D" id="1.20.1050.10">
    <property type="match status" value="1"/>
</dbReference>
<evidence type="ECO:0000256" key="1">
    <source>
        <dbReference type="ARBA" id="ARBA00010007"/>
    </source>
</evidence>
<evidence type="ECO:0000259" key="2">
    <source>
        <dbReference type="PROSITE" id="PS50404"/>
    </source>
</evidence>
<dbReference type="InterPro" id="IPR036249">
    <property type="entry name" value="Thioredoxin-like_sf"/>
</dbReference>
<protein>
    <submittedName>
        <fullName evidence="4">Maleylpyruvate isomerase</fullName>
        <ecNumber evidence="4">5.2.1.4</ecNumber>
    </submittedName>
</protein>
<dbReference type="EMBL" id="CXST01000002">
    <property type="protein sequence ID" value="CTQ44114.1"/>
    <property type="molecule type" value="Genomic_DNA"/>
</dbReference>
<dbReference type="PROSITE" id="PS50405">
    <property type="entry name" value="GST_CTER"/>
    <property type="match status" value="1"/>
</dbReference>